<dbReference type="Pfam" id="PF01451">
    <property type="entry name" value="LMWPc"/>
    <property type="match status" value="1"/>
</dbReference>
<dbReference type="PANTHER" id="PTHR43428:SF1">
    <property type="entry name" value="ARSENATE REDUCTASE"/>
    <property type="match status" value="1"/>
</dbReference>
<feature type="domain" description="Phosphotyrosine protein phosphatase I" evidence="2">
    <location>
        <begin position="2"/>
        <end position="136"/>
    </location>
</feature>
<organism evidence="3 4">
    <name type="scientific">Tenuifilum thalassicum</name>
    <dbReference type="NCBI Taxonomy" id="2590900"/>
    <lineage>
        <taxon>Bacteria</taxon>
        <taxon>Pseudomonadati</taxon>
        <taxon>Bacteroidota</taxon>
        <taxon>Bacteroidia</taxon>
        <taxon>Bacteroidales</taxon>
        <taxon>Tenuifilaceae</taxon>
        <taxon>Tenuifilum</taxon>
    </lineage>
</organism>
<evidence type="ECO:0000256" key="1">
    <source>
        <dbReference type="ARBA" id="ARBA00022849"/>
    </source>
</evidence>
<dbReference type="InterPro" id="IPR036196">
    <property type="entry name" value="Ptyr_pPase_sf"/>
</dbReference>
<dbReference type="SUPFAM" id="SSF52788">
    <property type="entry name" value="Phosphotyrosine protein phosphatases I"/>
    <property type="match status" value="1"/>
</dbReference>
<dbReference type="Proteomes" id="UP000500961">
    <property type="component" value="Chromosome"/>
</dbReference>
<keyword evidence="4" id="KW-1185">Reference proteome</keyword>
<evidence type="ECO:0000313" key="3">
    <source>
        <dbReference type="EMBL" id="QKG80761.1"/>
    </source>
</evidence>
<dbReference type="KEGG" id="ttz:FHG85_10960"/>
<dbReference type="AlphaFoldDB" id="A0A7D4BSY3"/>
<dbReference type="PANTHER" id="PTHR43428">
    <property type="entry name" value="ARSENATE REDUCTASE"/>
    <property type="match status" value="1"/>
</dbReference>
<dbReference type="GO" id="GO:0046685">
    <property type="term" value="P:response to arsenic-containing substance"/>
    <property type="evidence" value="ECO:0007669"/>
    <property type="project" value="UniProtKB-KW"/>
</dbReference>
<keyword evidence="1" id="KW-0059">Arsenical resistance</keyword>
<evidence type="ECO:0000259" key="2">
    <source>
        <dbReference type="SMART" id="SM00226"/>
    </source>
</evidence>
<proteinExistence type="predicted"/>
<dbReference type="InterPro" id="IPR023485">
    <property type="entry name" value="Ptyr_pPase"/>
</dbReference>
<dbReference type="CDD" id="cd16345">
    <property type="entry name" value="LMWP_ArsC"/>
    <property type="match status" value="1"/>
</dbReference>
<dbReference type="SMART" id="SM00226">
    <property type="entry name" value="LMWPc"/>
    <property type="match status" value="1"/>
</dbReference>
<protein>
    <submittedName>
        <fullName evidence="3">Arsenate reductase ArsC</fullName>
    </submittedName>
</protein>
<dbReference type="RefSeq" id="WP_173075832.1">
    <property type="nucleotide sequence ID" value="NZ_CP041345.1"/>
</dbReference>
<dbReference type="Gene3D" id="3.40.50.2300">
    <property type="match status" value="1"/>
</dbReference>
<accession>A0A7D4BSY3</accession>
<reference evidence="3 4" key="1">
    <citation type="submission" date="2019-07" db="EMBL/GenBank/DDBJ databases">
        <title>Thalassofilum flectens gen. nov., sp. nov., a novel moderate thermophilic anaerobe from a shallow sea hot spring in Kunashir Island (Russia), representing a new family in the order Bacteroidales, and proposal of Thalassofilacea fam. nov.</title>
        <authorList>
            <person name="Kochetkova T.V."/>
            <person name="Podosokorskaya O.A."/>
            <person name="Novikov A."/>
            <person name="Elcheninov A.G."/>
            <person name="Toshchakov S.V."/>
            <person name="Kublanov I.V."/>
        </authorList>
    </citation>
    <scope>NUCLEOTIDE SEQUENCE [LARGE SCALE GENOMIC DNA]</scope>
    <source>
        <strain evidence="3 4">38-H</strain>
    </source>
</reference>
<gene>
    <name evidence="3" type="ORF">FHG85_10960</name>
</gene>
<sequence length="143" mass="16395">MTKILILCTGNSCRSQMAEGFLKSFDNQLVVESAGTEPASHVNPYAIKVMSELGIDISKNKPKLVDQFINDEWDYVITVCDNAKETCPAFFGKVKHRLHIGFEDPAEAKGTEEFILNEFRRIRDLIKEDFEKFYTEQVIKKQN</sequence>
<name>A0A7D4BSY3_9BACT</name>
<evidence type="ECO:0000313" key="4">
    <source>
        <dbReference type="Proteomes" id="UP000500961"/>
    </source>
</evidence>
<dbReference type="EMBL" id="CP041345">
    <property type="protein sequence ID" value="QKG80761.1"/>
    <property type="molecule type" value="Genomic_DNA"/>
</dbReference>